<reference evidence="2 3" key="1">
    <citation type="submission" date="2018-11" db="EMBL/GenBank/DDBJ databases">
        <title>Sequencing the genomes of 1000 actinobacteria strains.</title>
        <authorList>
            <person name="Klenk H.-P."/>
        </authorList>
    </citation>
    <scope>NUCLEOTIDE SEQUENCE [LARGE SCALE GENOMIC DNA]</scope>
    <source>
        <strain evidence="2 3">DSM 14012</strain>
    </source>
</reference>
<feature type="region of interest" description="Disordered" evidence="1">
    <location>
        <begin position="1"/>
        <end position="22"/>
    </location>
</feature>
<dbReference type="EMBL" id="RKHL01000002">
    <property type="protein sequence ID" value="ROR75988.1"/>
    <property type="molecule type" value="Genomic_DNA"/>
</dbReference>
<accession>A0A3N2BLA4</accession>
<protein>
    <submittedName>
        <fullName evidence="2">Uncharacterized protein</fullName>
    </submittedName>
</protein>
<feature type="compositionally biased region" description="Basic and acidic residues" evidence="1">
    <location>
        <begin position="1"/>
        <end position="11"/>
    </location>
</feature>
<evidence type="ECO:0000256" key="1">
    <source>
        <dbReference type="SAM" id="MobiDB-lite"/>
    </source>
</evidence>
<dbReference type="RefSeq" id="WP_085514228.1">
    <property type="nucleotide sequence ID" value="NZ_FXAP01000007.1"/>
</dbReference>
<dbReference type="Proteomes" id="UP000266915">
    <property type="component" value="Unassembled WGS sequence"/>
</dbReference>
<sequence>MVEQDPHDGTVETHPAFGVASASRSHGTGRVLFQSDLLHQESVTLTISTASRHRRLGGDSTFPRTSLVEVEMSLAQWGALVSSVGIGTGVPVTIRRTETTPFVARLRYAPRIQASLDEVSGTVSNLLERARETLAQLEEAIEGKRGVRAIRDALRTHSSSIEAAPSNAEFAVKSMKRAAETITGQARADIEAQILAASQATGLGASVALPGIDMPHGQMLQDGSPAADAPADFV</sequence>
<keyword evidence="3" id="KW-1185">Reference proteome</keyword>
<comment type="caution">
    <text evidence="2">The sequence shown here is derived from an EMBL/GenBank/DDBJ whole genome shotgun (WGS) entry which is preliminary data.</text>
</comment>
<name>A0A3N2BLA4_9MICO</name>
<proteinExistence type="predicted"/>
<organism evidence="2 3">
    <name type="scientific">Plantibacter flavus</name>
    <dbReference type="NCBI Taxonomy" id="150123"/>
    <lineage>
        <taxon>Bacteria</taxon>
        <taxon>Bacillati</taxon>
        <taxon>Actinomycetota</taxon>
        <taxon>Actinomycetes</taxon>
        <taxon>Micrococcales</taxon>
        <taxon>Microbacteriaceae</taxon>
        <taxon>Plantibacter</taxon>
    </lineage>
</organism>
<evidence type="ECO:0000313" key="3">
    <source>
        <dbReference type="Proteomes" id="UP000266915"/>
    </source>
</evidence>
<gene>
    <name evidence="2" type="ORF">EDD42_3939</name>
</gene>
<dbReference type="AlphaFoldDB" id="A0A3N2BLA4"/>
<evidence type="ECO:0000313" key="2">
    <source>
        <dbReference type="EMBL" id="ROR75988.1"/>
    </source>
</evidence>